<dbReference type="EMBL" id="CP002629">
    <property type="protein sequence ID" value="AEB10627.1"/>
    <property type="molecule type" value="Genomic_DNA"/>
</dbReference>
<dbReference type="InterPro" id="IPR023614">
    <property type="entry name" value="Porin_dom_sf"/>
</dbReference>
<keyword evidence="3" id="KW-1185">Reference proteome</keyword>
<name>F2NIT3_DESAR</name>
<dbReference type="AlphaFoldDB" id="F2NIT3"/>
<organism evidence="2 3">
    <name type="scientific">Desulfobacca acetoxidans (strain ATCC 700848 / DSM 11109 / ASRB2)</name>
    <dbReference type="NCBI Taxonomy" id="880072"/>
    <lineage>
        <taxon>Bacteria</taxon>
        <taxon>Pseudomonadati</taxon>
        <taxon>Thermodesulfobacteriota</taxon>
        <taxon>Desulfobaccia</taxon>
        <taxon>Desulfobaccales</taxon>
        <taxon>Desulfobaccaceae</taxon>
        <taxon>Desulfobacca</taxon>
    </lineage>
</organism>
<evidence type="ECO:0000256" key="1">
    <source>
        <dbReference type="SAM" id="Coils"/>
    </source>
</evidence>
<keyword evidence="1" id="KW-0175">Coiled coil</keyword>
<accession>F2NIT3</accession>
<dbReference type="Proteomes" id="UP000000483">
    <property type="component" value="Chromosome"/>
</dbReference>
<dbReference type="HOGENOM" id="CLU_031025_4_0_7"/>
<dbReference type="RefSeq" id="WP_013707736.1">
    <property type="nucleotide sequence ID" value="NC_015388.1"/>
</dbReference>
<reference evidence="3" key="2">
    <citation type="submission" date="2011-03" db="EMBL/GenBank/DDBJ databases">
        <title>The complete genome of Desulfobacca acetoxidans DSM 11109.</title>
        <authorList>
            <consortium name="US DOE Joint Genome Institute (JGI-PGF)"/>
            <person name="Lucas S."/>
            <person name="Copeland A."/>
            <person name="Lapidus A."/>
            <person name="Bruce D."/>
            <person name="Goodwin L."/>
            <person name="Pitluck S."/>
            <person name="Peters L."/>
            <person name="Kyrpides N."/>
            <person name="Mavromatis K."/>
            <person name="Ivanova N."/>
            <person name="Ovchinnikova G."/>
            <person name="Teshima H."/>
            <person name="Detter J.C."/>
            <person name="Han C."/>
            <person name="Land M."/>
            <person name="Hauser L."/>
            <person name="Markowitz V."/>
            <person name="Cheng J.-F."/>
            <person name="Hugenholtz P."/>
            <person name="Woyke T."/>
            <person name="Wu D."/>
            <person name="Spring S."/>
            <person name="Schueler E."/>
            <person name="Brambilla E."/>
            <person name="Klenk H.-P."/>
            <person name="Eisen J.A."/>
        </authorList>
    </citation>
    <scope>NUCLEOTIDE SEQUENCE [LARGE SCALE GENOMIC DNA]</scope>
    <source>
        <strain evidence="3">ATCC 700848 / DSM 11109 / ASRB2</strain>
    </source>
</reference>
<dbReference type="SUPFAM" id="SSF56935">
    <property type="entry name" value="Porins"/>
    <property type="match status" value="1"/>
</dbReference>
<dbReference type="Pfam" id="PF07396">
    <property type="entry name" value="Porin_O_P"/>
    <property type="match status" value="1"/>
</dbReference>
<protein>
    <submittedName>
        <fullName evidence="2">Phosphate-selective porin O and P</fullName>
    </submittedName>
</protein>
<sequence length="533" mass="60306">MRKKPPFRIGLLTAVAAMLRGRALLGFAAAFAVMLCGVIAISPAQATSDPLIEVLIRKGVLTPGEAMQIEKEARDLEKTREQQVDQKVKASEQKVVDQVDKKLTSVEKKVAAKPAPKDSWKVHWKNGLKIESPDGKNKFGLGGRIMVDFASVSSTSRRFADQVRQDEGTPLTGFGSEFRRARIYVSGTVYDNYFFKGEYDFAEGNGTVGFKDVFIGMKNIPGIGHIRIGHQKEPFSLEEQTSSRFITFMERGLPNVFAPSRNTGIMAYNTAFNKRMYWGFGVFQDVDDFGNDFDNNQDWNTTLRIAGTPWYEDKGRHLLHVGLSYSHQFRNSNDFQLRYRQRPEVHTTDARTVDMFTNRLWTENIDLVNPELAFVWGPFSLQGEYMFAFTEASRRQSPAQNLFLNQSDPTFQGAYIYGSVFLTGESRNYSQSGACFDRIKPNNNFDLKGGWGAWELGARYSYLSLSDKGVGGGRENNFTAGLNWYLTPNTRWMFNYVYADVDGRLVTPRPPTYPQDIVNGTAHVAQTRFQIDF</sequence>
<evidence type="ECO:0000313" key="3">
    <source>
        <dbReference type="Proteomes" id="UP000000483"/>
    </source>
</evidence>
<dbReference type="eggNOG" id="COG3746">
    <property type="taxonomic scope" value="Bacteria"/>
</dbReference>
<dbReference type="STRING" id="880072.Desac_2826"/>
<proteinExistence type="predicted"/>
<dbReference type="Gene3D" id="2.40.160.10">
    <property type="entry name" value="Porin"/>
    <property type="match status" value="1"/>
</dbReference>
<reference evidence="2 3" key="1">
    <citation type="journal article" date="2011" name="Stand. Genomic Sci.">
        <title>Complete genome sequence of the acetate-degrading sulfate reducer Desulfobacca acetoxidans type strain (ASRB2).</title>
        <authorList>
            <person name="Goker M."/>
            <person name="Teshima H."/>
            <person name="Lapidus A."/>
            <person name="Nolan M."/>
            <person name="Lucas S."/>
            <person name="Hammon N."/>
            <person name="Deshpande S."/>
            <person name="Cheng J.F."/>
            <person name="Tapia R."/>
            <person name="Han C."/>
            <person name="Goodwin L."/>
            <person name="Pitluck S."/>
            <person name="Huntemann M."/>
            <person name="Liolios K."/>
            <person name="Ivanova N."/>
            <person name="Pagani I."/>
            <person name="Mavromatis K."/>
            <person name="Ovchinikova G."/>
            <person name="Pati A."/>
            <person name="Chen A."/>
            <person name="Palaniappan K."/>
            <person name="Land M."/>
            <person name="Hauser L."/>
            <person name="Brambilla E.M."/>
            <person name="Rohde M."/>
            <person name="Spring S."/>
            <person name="Detter J.C."/>
            <person name="Woyke T."/>
            <person name="Bristow J."/>
            <person name="Eisen J.A."/>
            <person name="Markowitz V."/>
            <person name="Hugenholtz P."/>
            <person name="Kyrpides N.C."/>
            <person name="Klenk H.P."/>
        </authorList>
    </citation>
    <scope>NUCLEOTIDE SEQUENCE [LARGE SCALE GENOMIC DNA]</scope>
    <source>
        <strain evidence="3">ATCC 700848 / DSM 11109 / ASRB2</strain>
    </source>
</reference>
<dbReference type="KEGG" id="dao:Desac_2826"/>
<dbReference type="OrthoDB" id="5442696at2"/>
<gene>
    <name evidence="2" type="ordered locus">Desac_2826</name>
</gene>
<feature type="coiled-coil region" evidence="1">
    <location>
        <begin position="66"/>
        <end position="93"/>
    </location>
</feature>
<dbReference type="InterPro" id="IPR010870">
    <property type="entry name" value="Porin_O/P"/>
</dbReference>
<evidence type="ECO:0000313" key="2">
    <source>
        <dbReference type="EMBL" id="AEB10627.1"/>
    </source>
</evidence>